<feature type="compositionally biased region" description="Polar residues" evidence="1">
    <location>
        <begin position="1"/>
        <end position="17"/>
    </location>
</feature>
<dbReference type="Gene3D" id="3.40.50.300">
    <property type="entry name" value="P-loop containing nucleotide triphosphate hydrolases"/>
    <property type="match status" value="1"/>
</dbReference>
<dbReference type="SMART" id="SM00382">
    <property type="entry name" value="AAA"/>
    <property type="match status" value="1"/>
</dbReference>
<dbReference type="InterPro" id="IPR027417">
    <property type="entry name" value="P-loop_NTPase"/>
</dbReference>
<feature type="compositionally biased region" description="Basic and acidic residues" evidence="1">
    <location>
        <begin position="84"/>
        <end position="107"/>
    </location>
</feature>
<dbReference type="Pfam" id="PF00004">
    <property type="entry name" value="AAA"/>
    <property type="match status" value="1"/>
</dbReference>
<reference evidence="3" key="1">
    <citation type="journal article" date="2020" name="Stud. Mycol.">
        <title>101 Dothideomycetes genomes: a test case for predicting lifestyles and emergence of pathogens.</title>
        <authorList>
            <person name="Haridas S."/>
            <person name="Albert R."/>
            <person name="Binder M."/>
            <person name="Bloem J."/>
            <person name="Labutti K."/>
            <person name="Salamov A."/>
            <person name="Andreopoulos B."/>
            <person name="Baker S."/>
            <person name="Barry K."/>
            <person name="Bills G."/>
            <person name="Bluhm B."/>
            <person name="Cannon C."/>
            <person name="Castanera R."/>
            <person name="Culley D."/>
            <person name="Daum C."/>
            <person name="Ezra D."/>
            <person name="Gonzalez J."/>
            <person name="Henrissat B."/>
            <person name="Kuo A."/>
            <person name="Liang C."/>
            <person name="Lipzen A."/>
            <person name="Lutzoni F."/>
            <person name="Magnuson J."/>
            <person name="Mondo S."/>
            <person name="Nolan M."/>
            <person name="Ohm R."/>
            <person name="Pangilinan J."/>
            <person name="Park H.-J."/>
            <person name="Ramirez L."/>
            <person name="Alfaro M."/>
            <person name="Sun H."/>
            <person name="Tritt A."/>
            <person name="Yoshinaga Y."/>
            <person name="Zwiers L.-H."/>
            <person name="Turgeon B."/>
            <person name="Goodwin S."/>
            <person name="Spatafora J."/>
            <person name="Crous P."/>
            <person name="Grigoriev I."/>
        </authorList>
    </citation>
    <scope>NUCLEOTIDE SEQUENCE</scope>
    <source>
        <strain evidence="3">Tuck. ex Michener</strain>
    </source>
</reference>
<dbReference type="CDD" id="cd19481">
    <property type="entry name" value="RecA-like_protease"/>
    <property type="match status" value="1"/>
</dbReference>
<gene>
    <name evidence="3" type="ORF">EV356DRAFT_233477</name>
</gene>
<dbReference type="Proteomes" id="UP000800092">
    <property type="component" value="Unassembled WGS sequence"/>
</dbReference>
<organism evidence="3 4">
    <name type="scientific">Viridothelium virens</name>
    <name type="common">Speckled blister lichen</name>
    <name type="synonym">Trypethelium virens</name>
    <dbReference type="NCBI Taxonomy" id="1048519"/>
    <lineage>
        <taxon>Eukaryota</taxon>
        <taxon>Fungi</taxon>
        <taxon>Dikarya</taxon>
        <taxon>Ascomycota</taxon>
        <taxon>Pezizomycotina</taxon>
        <taxon>Dothideomycetes</taxon>
        <taxon>Dothideomycetes incertae sedis</taxon>
        <taxon>Trypetheliales</taxon>
        <taxon>Trypetheliaceae</taxon>
        <taxon>Viridothelium</taxon>
    </lineage>
</organism>
<feature type="compositionally biased region" description="Basic and acidic residues" evidence="1">
    <location>
        <begin position="365"/>
        <end position="383"/>
    </location>
</feature>
<dbReference type="InterPro" id="IPR003959">
    <property type="entry name" value="ATPase_AAA_core"/>
</dbReference>
<dbReference type="AlphaFoldDB" id="A0A6A6H4U5"/>
<feature type="region of interest" description="Disordered" evidence="1">
    <location>
        <begin position="1030"/>
        <end position="1108"/>
    </location>
</feature>
<dbReference type="InterPro" id="IPR003593">
    <property type="entry name" value="AAA+_ATPase"/>
</dbReference>
<dbReference type="InterPro" id="IPR054289">
    <property type="entry name" value="DUF7025"/>
</dbReference>
<dbReference type="SUPFAM" id="SSF52540">
    <property type="entry name" value="P-loop containing nucleoside triphosphate hydrolases"/>
    <property type="match status" value="1"/>
</dbReference>
<feature type="compositionally biased region" description="Basic and acidic residues" evidence="1">
    <location>
        <begin position="32"/>
        <end position="57"/>
    </location>
</feature>
<accession>A0A6A6H4U5</accession>
<feature type="domain" description="AAA+ ATPase" evidence="2">
    <location>
        <begin position="784"/>
        <end position="911"/>
    </location>
</feature>
<feature type="compositionally biased region" description="Acidic residues" evidence="1">
    <location>
        <begin position="109"/>
        <end position="126"/>
    </location>
</feature>
<dbReference type="EMBL" id="ML991811">
    <property type="protein sequence ID" value="KAF2232927.1"/>
    <property type="molecule type" value="Genomic_DNA"/>
</dbReference>
<dbReference type="Pfam" id="PF22942">
    <property type="entry name" value="DUF7025"/>
    <property type="match status" value="1"/>
</dbReference>
<name>A0A6A6H4U5_VIRVR</name>
<dbReference type="OrthoDB" id="10042665at2759"/>
<sequence length="1108" mass="127130">MSSDENSRSSAMNLTSDDSVDAMTETRPLNGDGKESREKPQEKEVPSDPNSQRHDSSSQEEVENITSHQILKPKANEDPQLLTKPEDAPSGDEKSGKGELNYDKGENDASGDEESELGDLSDGDSVDDLHEALRMKFEDIESRKKLVSKRSKQHRQYLNIMEERVLLLEERCDWLDKRAKKPGFDGDSVDDPSEGKKRALKMTLNPQFWEEFKESSMGESPYVIDVLMGEPKHPDANADEPWRQISLLRYFNMEELREQEQLLKGRSDTEKRSELTKEVENIRGNRMPERIRFNSCGLQHLLRQYFHSSSTSLRVCINPGLIMLRPFKALTHFEDQIRTLQQNLFGILDRLKLTGNTQSSAHTNQGDEHRDESKSEESERHPDPNLPIAMGEEEWSSVLKDLGLFHSDECCKIIAPEWPTDQEARKTFECLLQFMDLYLKPVTSQLRRRDVTKVRFSDLWHLFRAGDEIITSEPTKNQDVLAMRVMRTNGGRRNIHPGVSPSFDSTPLPDPEDRVRPVDKINPFCIHAHYLDFDGTSLTPVRRRFIIYPYAGERAITELDVYPIEYALKVEPQLKNTLIKRGRNFIKYVMSSSLSYCDCKGKELTTKEDLNDKVIVDMKEYYKSHVPPRFTEPEALDMSETSDCTRGLDCTLGADCYHGSTESFIQDQHTDKTAMKDYLNQHQIFKESSEKAQGSPSYWTDDEAALCNYRLFAYKLRSREWVETHVDSLHDVTLTDDGKGFERLVLPAAHKHIIKSQVKEHFRKKQLYTPAAQDDLDLVRGKGQGLIILLHGAPGVGKTCTAETIADLVWKPLYPITCGDLGSTAREVEQNLKQHFTLASRWDCVMLLDEADVFLAKRKTEDLDRNSIVSVFLRIMEYYKGLLFLTTNRIGTFDEAFMSRVHISLFYKNFDKKTTVKVWKTFIAQTEEVIKKNNWTHFELKSEEIKKFAKEHWEENPDARWNGRQIRNAFHTAIAMAEFDAQGESTAGMMGPNQLPSKVVLGRDQFAKIASTVRDFDQYMKETMGASYVQKAGKERIRKSEQRGDTRFGGQSDKAKQSSKQGKKSRPDSEEESSETSSEERSKKKKSSERSKKRAKEYESESSPSDSE</sequence>
<dbReference type="PANTHER" id="PTHR46411">
    <property type="entry name" value="FAMILY ATPASE, PUTATIVE-RELATED"/>
    <property type="match status" value="1"/>
</dbReference>
<feature type="compositionally biased region" description="Basic and acidic residues" evidence="1">
    <location>
        <begin position="1032"/>
        <end position="1046"/>
    </location>
</feature>
<feature type="region of interest" description="Disordered" evidence="1">
    <location>
        <begin position="1"/>
        <end position="126"/>
    </location>
</feature>
<dbReference type="GO" id="GO:0005524">
    <property type="term" value="F:ATP binding"/>
    <property type="evidence" value="ECO:0007669"/>
    <property type="project" value="InterPro"/>
</dbReference>
<dbReference type="PANTHER" id="PTHR46411:SF2">
    <property type="entry name" value="AAA+ ATPASE DOMAIN-CONTAINING PROTEIN"/>
    <property type="match status" value="1"/>
</dbReference>
<protein>
    <recommendedName>
        <fullName evidence="2">AAA+ ATPase domain-containing protein</fullName>
    </recommendedName>
</protein>
<dbReference type="Pfam" id="PF23232">
    <property type="entry name" value="AAA_lid_13"/>
    <property type="match status" value="1"/>
</dbReference>
<proteinExistence type="predicted"/>
<feature type="region of interest" description="Disordered" evidence="1">
    <location>
        <begin position="356"/>
        <end position="388"/>
    </location>
</feature>
<keyword evidence="4" id="KW-1185">Reference proteome</keyword>
<evidence type="ECO:0000313" key="4">
    <source>
        <dbReference type="Proteomes" id="UP000800092"/>
    </source>
</evidence>
<dbReference type="GO" id="GO:0016887">
    <property type="term" value="F:ATP hydrolysis activity"/>
    <property type="evidence" value="ECO:0007669"/>
    <property type="project" value="InterPro"/>
</dbReference>
<evidence type="ECO:0000313" key="3">
    <source>
        <dbReference type="EMBL" id="KAF2232927.1"/>
    </source>
</evidence>
<feature type="compositionally biased region" description="Basic residues" evidence="1">
    <location>
        <begin position="1083"/>
        <end position="1095"/>
    </location>
</feature>
<evidence type="ECO:0000259" key="2">
    <source>
        <dbReference type="SMART" id="SM00382"/>
    </source>
</evidence>
<evidence type="ECO:0000256" key="1">
    <source>
        <dbReference type="SAM" id="MobiDB-lite"/>
    </source>
</evidence>
<dbReference type="InterPro" id="IPR056599">
    <property type="entry name" value="AAA_lid_fung"/>
</dbReference>